<dbReference type="AlphaFoldDB" id="G0J481"/>
<accession>G0J481</accession>
<dbReference type="STRING" id="880070.Cycma_3796"/>
<dbReference type="RefSeq" id="WP_014021792.1">
    <property type="nucleotide sequence ID" value="NC_015914.1"/>
</dbReference>
<dbReference type="PROSITE" id="PS51257">
    <property type="entry name" value="PROKAR_LIPOPROTEIN"/>
    <property type="match status" value="1"/>
</dbReference>
<dbReference type="OrthoDB" id="9787610at2"/>
<organism evidence="1 2">
    <name type="scientific">Cyclobacterium marinum (strain ATCC 25205 / DSM 745 / LMG 13164 / NCIMB 1802)</name>
    <name type="common">Flectobacillus marinus</name>
    <dbReference type="NCBI Taxonomy" id="880070"/>
    <lineage>
        <taxon>Bacteria</taxon>
        <taxon>Pseudomonadati</taxon>
        <taxon>Bacteroidota</taxon>
        <taxon>Cytophagia</taxon>
        <taxon>Cytophagales</taxon>
        <taxon>Cyclobacteriaceae</taxon>
        <taxon>Cyclobacterium</taxon>
    </lineage>
</organism>
<sequence length="264" mass="30780">MKFSQPSLFIIFSILSIFGCKSKETIKDSWTKSEILFEDSGIENWENKWMLDGLKAKVVNSNKGMELLAGPEQGENAHHTVLWTKPSFEGNICIEYDYTRTDTASNFVNILYFHATGKGDKDFPKDISLWNDKRKVPSMSTYFNNMNTYHISYAAFGGKEDSLENDYIRLRRYHPKMDGLTGTDVPEDYFNTGLFKPNVTYHIQVFKFDDTIEMHIQNKMDTSDLLICKWDASIFPLYNAGRIGLRHMYTRSARYKDFKVWRLL</sequence>
<proteinExistence type="predicted"/>
<reference evidence="2" key="1">
    <citation type="submission" date="2011-07" db="EMBL/GenBank/DDBJ databases">
        <title>The complete genome of Cyclobacterium marinum DSM 745.</title>
        <authorList>
            <person name="Lucas S."/>
            <person name="Han J."/>
            <person name="Lapidus A."/>
            <person name="Bruce D."/>
            <person name="Goodwin L."/>
            <person name="Pitluck S."/>
            <person name="Peters L."/>
            <person name="Kyrpides N."/>
            <person name="Mavromatis K."/>
            <person name="Ivanova N."/>
            <person name="Ovchinnikova G."/>
            <person name="Chertkov O."/>
            <person name="Detter J.C."/>
            <person name="Tapia R."/>
            <person name="Han C."/>
            <person name="Land M."/>
            <person name="Hauser L."/>
            <person name="Markowitz V."/>
            <person name="Cheng J.-F."/>
            <person name="Hugenholtz P."/>
            <person name="Woyke T."/>
            <person name="Wu D."/>
            <person name="Tindall B."/>
            <person name="Schuetze A."/>
            <person name="Brambilla E."/>
            <person name="Klenk H.-P."/>
            <person name="Eisen J.A."/>
        </authorList>
    </citation>
    <scope>NUCLEOTIDE SEQUENCE [LARGE SCALE GENOMIC DNA]</scope>
    <source>
        <strain evidence="2">ATCC 25205 / DSM 745 / LMG 13164 / NCIMB 1802</strain>
    </source>
</reference>
<protein>
    <recommendedName>
        <fullName evidence="3">DUF1961 family protein</fullName>
    </recommendedName>
</protein>
<dbReference type="Gene3D" id="2.60.120.200">
    <property type="match status" value="1"/>
</dbReference>
<dbReference type="KEGG" id="cmr:Cycma_3796"/>
<dbReference type="Pfam" id="PF09224">
    <property type="entry name" value="DUF1961"/>
    <property type="match status" value="1"/>
</dbReference>
<dbReference type="HOGENOM" id="CLU_1049294_0_0_10"/>
<dbReference type="Proteomes" id="UP000001635">
    <property type="component" value="Chromosome"/>
</dbReference>
<dbReference type="InterPro" id="IPR015305">
    <property type="entry name" value="DUF1961"/>
</dbReference>
<evidence type="ECO:0000313" key="2">
    <source>
        <dbReference type="Proteomes" id="UP000001635"/>
    </source>
</evidence>
<gene>
    <name evidence="1" type="ordered locus">Cycma_3796</name>
</gene>
<evidence type="ECO:0008006" key="3">
    <source>
        <dbReference type="Google" id="ProtNLM"/>
    </source>
</evidence>
<dbReference type="eggNOG" id="ENOG502ZX7M">
    <property type="taxonomic scope" value="Bacteria"/>
</dbReference>
<name>G0J481_CYCMS</name>
<keyword evidence="2" id="KW-1185">Reference proteome</keyword>
<dbReference type="EMBL" id="CP002955">
    <property type="protein sequence ID" value="AEL27507.1"/>
    <property type="molecule type" value="Genomic_DNA"/>
</dbReference>
<evidence type="ECO:0000313" key="1">
    <source>
        <dbReference type="EMBL" id="AEL27507.1"/>
    </source>
</evidence>